<dbReference type="AlphaFoldDB" id="A0A6A6SVT8"/>
<accession>A0A6A6SVT8</accession>
<evidence type="ECO:0000313" key="3">
    <source>
        <dbReference type="EMBL" id="KAF2651885.1"/>
    </source>
</evidence>
<gene>
    <name evidence="3" type="ORF">K491DRAFT_681821</name>
</gene>
<feature type="region of interest" description="Disordered" evidence="1">
    <location>
        <begin position="239"/>
        <end position="285"/>
    </location>
</feature>
<reference evidence="3" key="1">
    <citation type="journal article" date="2020" name="Stud. Mycol.">
        <title>101 Dothideomycetes genomes: a test case for predicting lifestyles and emergence of pathogens.</title>
        <authorList>
            <person name="Haridas S."/>
            <person name="Albert R."/>
            <person name="Binder M."/>
            <person name="Bloem J."/>
            <person name="Labutti K."/>
            <person name="Salamov A."/>
            <person name="Andreopoulos B."/>
            <person name="Baker S."/>
            <person name="Barry K."/>
            <person name="Bills G."/>
            <person name="Bluhm B."/>
            <person name="Cannon C."/>
            <person name="Castanera R."/>
            <person name="Culley D."/>
            <person name="Daum C."/>
            <person name="Ezra D."/>
            <person name="Gonzalez J."/>
            <person name="Henrissat B."/>
            <person name="Kuo A."/>
            <person name="Liang C."/>
            <person name="Lipzen A."/>
            <person name="Lutzoni F."/>
            <person name="Magnuson J."/>
            <person name="Mondo S."/>
            <person name="Nolan M."/>
            <person name="Ohm R."/>
            <person name="Pangilinan J."/>
            <person name="Park H.-J."/>
            <person name="Ramirez L."/>
            <person name="Alfaro M."/>
            <person name="Sun H."/>
            <person name="Tritt A."/>
            <person name="Yoshinaga Y."/>
            <person name="Zwiers L.-H."/>
            <person name="Turgeon B."/>
            <person name="Goodwin S."/>
            <person name="Spatafora J."/>
            <person name="Crous P."/>
            <person name="Grigoriev I."/>
        </authorList>
    </citation>
    <scope>NUCLEOTIDE SEQUENCE</scope>
    <source>
        <strain evidence="3">CBS 122681</strain>
    </source>
</reference>
<evidence type="ECO:0000256" key="1">
    <source>
        <dbReference type="SAM" id="MobiDB-lite"/>
    </source>
</evidence>
<protein>
    <submittedName>
        <fullName evidence="3">Uncharacterized protein</fullName>
    </submittedName>
</protein>
<sequence>MGFANLFHARATHADCLFKYPDAENLIPALPSFRTVGISLIIILLTIALEQWVSPSRDTTWEPASDSFRETSEVTSINSVENDFRRESVDVEANFAGNGNVATSKTVGGQHSQPAPKERANNFVVATIFVIPICIAFAHRIRDAQRVNPVEYDSFCRKEMSVSRTQWWAVFLFNIVPLVCACTAWLRTLVDCVLMRWNKSLTYEMWPPLWPISMTARMIPIFRDIVLWAMMRSNKTAVGRKDMDPETGSRTAMNEERRGLMPEGNNLDDDEVTVYDPRSSDEQLK</sequence>
<keyword evidence="4" id="KW-1185">Reference proteome</keyword>
<dbReference type="EMBL" id="MU004415">
    <property type="protein sequence ID" value="KAF2651885.1"/>
    <property type="molecule type" value="Genomic_DNA"/>
</dbReference>
<evidence type="ECO:0000313" key="4">
    <source>
        <dbReference type="Proteomes" id="UP000799324"/>
    </source>
</evidence>
<dbReference type="OrthoDB" id="3800531at2759"/>
<keyword evidence="2" id="KW-0812">Transmembrane</keyword>
<name>A0A6A6SVT8_9PLEO</name>
<organism evidence="3 4">
    <name type="scientific">Lophiostoma macrostomum CBS 122681</name>
    <dbReference type="NCBI Taxonomy" id="1314788"/>
    <lineage>
        <taxon>Eukaryota</taxon>
        <taxon>Fungi</taxon>
        <taxon>Dikarya</taxon>
        <taxon>Ascomycota</taxon>
        <taxon>Pezizomycotina</taxon>
        <taxon>Dothideomycetes</taxon>
        <taxon>Pleosporomycetidae</taxon>
        <taxon>Pleosporales</taxon>
        <taxon>Lophiostomataceae</taxon>
        <taxon>Lophiostoma</taxon>
    </lineage>
</organism>
<feature type="transmembrane region" description="Helical" evidence="2">
    <location>
        <begin position="35"/>
        <end position="53"/>
    </location>
</feature>
<keyword evidence="2" id="KW-1133">Transmembrane helix</keyword>
<feature type="transmembrane region" description="Helical" evidence="2">
    <location>
        <begin position="120"/>
        <end position="138"/>
    </location>
</feature>
<evidence type="ECO:0000256" key="2">
    <source>
        <dbReference type="SAM" id="Phobius"/>
    </source>
</evidence>
<keyword evidence="2" id="KW-0472">Membrane</keyword>
<feature type="transmembrane region" description="Helical" evidence="2">
    <location>
        <begin position="167"/>
        <end position="189"/>
    </location>
</feature>
<dbReference type="Proteomes" id="UP000799324">
    <property type="component" value="Unassembled WGS sequence"/>
</dbReference>
<proteinExistence type="predicted"/>